<feature type="compositionally biased region" description="Basic residues" evidence="1">
    <location>
        <begin position="1"/>
        <end position="10"/>
    </location>
</feature>
<feature type="compositionally biased region" description="Basic and acidic residues" evidence="1">
    <location>
        <begin position="45"/>
        <end position="54"/>
    </location>
</feature>
<evidence type="ECO:0000313" key="3">
    <source>
        <dbReference type="Proteomes" id="UP001367676"/>
    </source>
</evidence>
<gene>
    <name evidence="2" type="ORF">V9T40_001481</name>
</gene>
<proteinExistence type="predicted"/>
<comment type="caution">
    <text evidence="2">The sequence shown here is derived from an EMBL/GenBank/DDBJ whole genome shotgun (WGS) entry which is preliminary data.</text>
</comment>
<feature type="region of interest" description="Disordered" evidence="1">
    <location>
        <begin position="45"/>
        <end position="89"/>
    </location>
</feature>
<accession>A0AAN9Y4M5</accession>
<reference evidence="2 3" key="1">
    <citation type="submission" date="2024-03" db="EMBL/GenBank/DDBJ databases">
        <title>Adaptation during the transition from Ophiocordyceps entomopathogen to insect associate is accompanied by gene loss and intensified selection.</title>
        <authorList>
            <person name="Ward C.M."/>
            <person name="Onetto C.A."/>
            <person name="Borneman A.R."/>
        </authorList>
    </citation>
    <scope>NUCLEOTIDE SEQUENCE [LARGE SCALE GENOMIC DNA]</scope>
    <source>
        <strain evidence="2">AWRI1</strain>
        <tissue evidence="2">Single Adult Female</tissue>
    </source>
</reference>
<evidence type="ECO:0000256" key="1">
    <source>
        <dbReference type="SAM" id="MobiDB-lite"/>
    </source>
</evidence>
<dbReference type="GO" id="GO:0005634">
    <property type="term" value="C:nucleus"/>
    <property type="evidence" value="ECO:0007669"/>
    <property type="project" value="TreeGrafter"/>
</dbReference>
<dbReference type="AlphaFoldDB" id="A0AAN9Y4M5"/>
<dbReference type="PANTHER" id="PTHR21838:SF2">
    <property type="entry name" value="COILED-COIL DOMAIN-CONTAINING PROTEIN 137"/>
    <property type="match status" value="1"/>
</dbReference>
<feature type="compositionally biased region" description="Polar residues" evidence="1">
    <location>
        <begin position="72"/>
        <end position="84"/>
    </location>
</feature>
<evidence type="ECO:0000313" key="2">
    <source>
        <dbReference type="EMBL" id="KAK7595048.1"/>
    </source>
</evidence>
<protein>
    <submittedName>
        <fullName evidence="2">Uncharacterized protein</fullName>
    </submittedName>
</protein>
<sequence length="188" mass="21720">MKKFKNRKNAKPIGFRDEAMFNAPPSDISVQEIPRSLKEFMLLKESAKNSENDRRKVKSRSMKLKIPEKPSKSNTSKVTNQKTSSLKKKNTVFDTALNTESNVVECRHSKMKQKKKLKLMKLKEKRKQKKLKNKLEIELDKGEIIKENVLFGEVVHRPPQLSVLPRKAAQPGFQRRVSILILSTIPLK</sequence>
<keyword evidence="3" id="KW-1185">Reference proteome</keyword>
<organism evidence="2 3">
    <name type="scientific">Parthenolecanium corni</name>
    <dbReference type="NCBI Taxonomy" id="536013"/>
    <lineage>
        <taxon>Eukaryota</taxon>
        <taxon>Metazoa</taxon>
        <taxon>Ecdysozoa</taxon>
        <taxon>Arthropoda</taxon>
        <taxon>Hexapoda</taxon>
        <taxon>Insecta</taxon>
        <taxon>Pterygota</taxon>
        <taxon>Neoptera</taxon>
        <taxon>Paraneoptera</taxon>
        <taxon>Hemiptera</taxon>
        <taxon>Sternorrhyncha</taxon>
        <taxon>Coccoidea</taxon>
        <taxon>Coccidae</taxon>
        <taxon>Parthenolecanium</taxon>
    </lineage>
</organism>
<dbReference type="Proteomes" id="UP001367676">
    <property type="component" value="Unassembled WGS sequence"/>
</dbReference>
<dbReference type="PANTHER" id="PTHR21838">
    <property type="entry name" value="COILED-COIL DOMAIN-CONTAINING PROTEIN 137"/>
    <property type="match status" value="1"/>
</dbReference>
<dbReference type="EMBL" id="JBBCAQ010000019">
    <property type="protein sequence ID" value="KAK7595048.1"/>
    <property type="molecule type" value="Genomic_DNA"/>
</dbReference>
<name>A0AAN9Y4M5_9HEMI</name>
<feature type="region of interest" description="Disordered" evidence="1">
    <location>
        <begin position="1"/>
        <end position="27"/>
    </location>
</feature>
<dbReference type="InterPro" id="IPR026680">
    <property type="entry name" value="CCDC137"/>
</dbReference>